<protein>
    <submittedName>
        <fullName evidence="3">Uncharacterized protein</fullName>
    </submittedName>
</protein>
<dbReference type="EMBL" id="MFKT01000009">
    <property type="protein sequence ID" value="OGG53646.1"/>
    <property type="molecule type" value="Genomic_DNA"/>
</dbReference>
<feature type="compositionally biased region" description="Gly residues" evidence="1">
    <location>
        <begin position="84"/>
        <end position="95"/>
    </location>
</feature>
<comment type="caution">
    <text evidence="3">The sequence shown here is derived from an EMBL/GenBank/DDBJ whole genome shotgun (WGS) entry which is preliminary data.</text>
</comment>
<evidence type="ECO:0000256" key="2">
    <source>
        <dbReference type="SAM" id="Phobius"/>
    </source>
</evidence>
<evidence type="ECO:0000313" key="3">
    <source>
        <dbReference type="EMBL" id="OGG53646.1"/>
    </source>
</evidence>
<proteinExistence type="predicted"/>
<evidence type="ECO:0000313" key="4">
    <source>
        <dbReference type="Proteomes" id="UP000176863"/>
    </source>
</evidence>
<accession>A0A1F6CWT1</accession>
<sequence length="145" mass="15183">MTDAHWTAPTSTWGDFFRGLGRLAIAVVAVVLIVWLGVATWQWAFGKSPADTAGAARIAALEAQLAARNLLPPPPPSGGQQTVTGGGQQATGGGPVYEIGGHQPNADTQRVAGTQGYRLVKGRPGDPGCFKLPNGNERCPNRWVK</sequence>
<feature type="transmembrane region" description="Helical" evidence="2">
    <location>
        <begin position="20"/>
        <end position="38"/>
    </location>
</feature>
<dbReference type="STRING" id="1798480.A2851_02030"/>
<organism evidence="3 4">
    <name type="scientific">Candidatus Kaiserbacteria bacterium RIFCSPHIGHO2_01_FULL_53_29</name>
    <dbReference type="NCBI Taxonomy" id="1798480"/>
    <lineage>
        <taxon>Bacteria</taxon>
        <taxon>Candidatus Kaiseribacteriota</taxon>
    </lineage>
</organism>
<evidence type="ECO:0000256" key="1">
    <source>
        <dbReference type="SAM" id="MobiDB-lite"/>
    </source>
</evidence>
<keyword evidence="2" id="KW-1133">Transmembrane helix</keyword>
<dbReference type="AlphaFoldDB" id="A0A1F6CWT1"/>
<dbReference type="Proteomes" id="UP000176863">
    <property type="component" value="Unassembled WGS sequence"/>
</dbReference>
<reference evidence="3 4" key="1">
    <citation type="journal article" date="2016" name="Nat. Commun.">
        <title>Thousands of microbial genomes shed light on interconnected biogeochemical processes in an aquifer system.</title>
        <authorList>
            <person name="Anantharaman K."/>
            <person name="Brown C.T."/>
            <person name="Hug L.A."/>
            <person name="Sharon I."/>
            <person name="Castelle C.J."/>
            <person name="Probst A.J."/>
            <person name="Thomas B.C."/>
            <person name="Singh A."/>
            <person name="Wilkins M.J."/>
            <person name="Karaoz U."/>
            <person name="Brodie E.L."/>
            <person name="Williams K.H."/>
            <person name="Hubbard S.S."/>
            <person name="Banfield J.F."/>
        </authorList>
    </citation>
    <scope>NUCLEOTIDE SEQUENCE [LARGE SCALE GENOMIC DNA]</scope>
</reference>
<gene>
    <name evidence="3" type="ORF">A2851_02030</name>
</gene>
<keyword evidence="2" id="KW-0472">Membrane</keyword>
<keyword evidence="2" id="KW-0812">Transmembrane</keyword>
<feature type="region of interest" description="Disordered" evidence="1">
    <location>
        <begin position="68"/>
        <end position="109"/>
    </location>
</feature>
<name>A0A1F6CWT1_9BACT</name>